<dbReference type="SUPFAM" id="SSF55347">
    <property type="entry name" value="Glyceraldehyde-3-phosphate dehydrogenase-like, C-terminal domain"/>
    <property type="match status" value="1"/>
</dbReference>
<gene>
    <name evidence="4" type="ORF">BSQ44_04455</name>
</gene>
<dbReference type="Pfam" id="PF22725">
    <property type="entry name" value="GFO_IDH_MocA_C3"/>
    <property type="match status" value="1"/>
</dbReference>
<organism evidence="4 5">
    <name type="scientific">Aquibium oceanicum</name>
    <dbReference type="NCBI Taxonomy" id="1670800"/>
    <lineage>
        <taxon>Bacteria</taxon>
        <taxon>Pseudomonadati</taxon>
        <taxon>Pseudomonadota</taxon>
        <taxon>Alphaproteobacteria</taxon>
        <taxon>Hyphomicrobiales</taxon>
        <taxon>Phyllobacteriaceae</taxon>
        <taxon>Aquibium</taxon>
    </lineage>
</organism>
<dbReference type="SUPFAM" id="SSF51735">
    <property type="entry name" value="NAD(P)-binding Rossmann-fold domains"/>
    <property type="match status" value="1"/>
</dbReference>
<dbReference type="GO" id="GO:0016491">
    <property type="term" value="F:oxidoreductase activity"/>
    <property type="evidence" value="ECO:0007669"/>
    <property type="project" value="UniProtKB-KW"/>
</dbReference>
<dbReference type="STRING" id="1670800.BSQ44_04455"/>
<name>A0A1L3SMY9_9HYPH</name>
<dbReference type="KEGG" id="meso:BSQ44_04455"/>
<protein>
    <submittedName>
        <fullName evidence="4">Oxidoreductase</fullName>
    </submittedName>
</protein>
<dbReference type="Proteomes" id="UP000182840">
    <property type="component" value="Chromosome"/>
</dbReference>
<dbReference type="GO" id="GO:0000166">
    <property type="term" value="F:nucleotide binding"/>
    <property type="evidence" value="ECO:0007669"/>
    <property type="project" value="InterPro"/>
</dbReference>
<evidence type="ECO:0000259" key="3">
    <source>
        <dbReference type="Pfam" id="PF22725"/>
    </source>
</evidence>
<sequence>MTEPLRFAAIGLDHRHIYHMVGELLAEGAVCAGFCPETSDPRVLEGFRERFPDLAPVERERLFDDPSVNIVLSAAIPRDRPGIATRAMRAGKDVMVDKPGATTLDQVEAIGKVAAETGRIFSICFSERFIVRACEAATRLVEAGEIGRVVQTVGLGPHRLNRPIRPGWFFEHAAHGGILVDIASHQIDQFLFFTGAEDATIVSSAVANHNLPDVPDFEDYGEILLRSKDASGFIRVDWFTPDGLDAWGDGRLFLLGTEGYIELRKYIDIAGRKGADHLFLSNGKGTGHIDASGEPLTYFRRFLDDVRERTATAMPEGHALTVTRLAIQAQAAASTVG</sequence>
<evidence type="ECO:0000259" key="2">
    <source>
        <dbReference type="Pfam" id="PF01408"/>
    </source>
</evidence>
<dbReference type="InterPro" id="IPR055170">
    <property type="entry name" value="GFO_IDH_MocA-like_dom"/>
</dbReference>
<dbReference type="EMBL" id="CP018171">
    <property type="protein sequence ID" value="APH70721.1"/>
    <property type="molecule type" value="Genomic_DNA"/>
</dbReference>
<dbReference type="Gene3D" id="3.40.50.720">
    <property type="entry name" value="NAD(P)-binding Rossmann-like Domain"/>
    <property type="match status" value="1"/>
</dbReference>
<dbReference type="AlphaFoldDB" id="A0A1L3SMY9"/>
<evidence type="ECO:0000256" key="1">
    <source>
        <dbReference type="ARBA" id="ARBA00023002"/>
    </source>
</evidence>
<dbReference type="Pfam" id="PF01408">
    <property type="entry name" value="GFO_IDH_MocA"/>
    <property type="match status" value="1"/>
</dbReference>
<feature type="domain" description="Gfo/Idh/MocA-like oxidoreductase N-terminal" evidence="2">
    <location>
        <begin position="60"/>
        <end position="123"/>
    </location>
</feature>
<dbReference type="PANTHER" id="PTHR43818">
    <property type="entry name" value="BCDNA.GH03377"/>
    <property type="match status" value="1"/>
</dbReference>
<dbReference type="InterPro" id="IPR036291">
    <property type="entry name" value="NAD(P)-bd_dom_sf"/>
</dbReference>
<proteinExistence type="predicted"/>
<evidence type="ECO:0000313" key="4">
    <source>
        <dbReference type="EMBL" id="APH70721.1"/>
    </source>
</evidence>
<reference evidence="5" key="1">
    <citation type="submission" date="2016-11" db="EMBL/GenBank/DDBJ databases">
        <title>Mesorhizobium oceanicum sp. nov., isolated from deep seawater in South China Sea.</title>
        <authorList>
            <person name="Fu G.-Y."/>
        </authorList>
    </citation>
    <scope>NUCLEOTIDE SEQUENCE [LARGE SCALE GENOMIC DNA]</scope>
    <source>
        <strain evidence="5">B7</strain>
    </source>
</reference>
<accession>A0A1L3SMY9</accession>
<dbReference type="PANTHER" id="PTHR43818:SF11">
    <property type="entry name" value="BCDNA.GH03377"/>
    <property type="match status" value="1"/>
</dbReference>
<evidence type="ECO:0000313" key="5">
    <source>
        <dbReference type="Proteomes" id="UP000182840"/>
    </source>
</evidence>
<keyword evidence="1" id="KW-0560">Oxidoreductase</keyword>
<feature type="domain" description="GFO/IDH/MocA-like oxidoreductase" evidence="3">
    <location>
        <begin position="136"/>
        <end position="262"/>
    </location>
</feature>
<keyword evidence="5" id="KW-1185">Reference proteome</keyword>
<dbReference type="Gene3D" id="3.30.360.10">
    <property type="entry name" value="Dihydrodipicolinate Reductase, domain 2"/>
    <property type="match status" value="1"/>
</dbReference>
<dbReference type="RefSeq" id="WP_072602130.1">
    <property type="nucleotide sequence ID" value="NZ_CP018171.1"/>
</dbReference>
<dbReference type="InterPro" id="IPR050463">
    <property type="entry name" value="Gfo/Idh/MocA_oxidrdct_glycsds"/>
</dbReference>
<dbReference type="OrthoDB" id="9768836at2"/>
<dbReference type="InterPro" id="IPR000683">
    <property type="entry name" value="Gfo/Idh/MocA-like_OxRdtase_N"/>
</dbReference>